<reference evidence="2" key="1">
    <citation type="journal article" date="2015" name="Nature">
        <title>Complex archaea that bridge the gap between prokaryotes and eukaryotes.</title>
        <authorList>
            <person name="Spang A."/>
            <person name="Saw J.H."/>
            <person name="Jorgensen S.L."/>
            <person name="Zaremba-Niedzwiedzka K."/>
            <person name="Martijn J."/>
            <person name="Lind A.E."/>
            <person name="van Eijk R."/>
            <person name="Schleper C."/>
            <person name="Guy L."/>
            <person name="Ettema T.J."/>
        </authorList>
    </citation>
    <scope>NUCLEOTIDE SEQUENCE</scope>
</reference>
<feature type="coiled-coil region" evidence="1">
    <location>
        <begin position="2"/>
        <end position="29"/>
    </location>
</feature>
<protein>
    <submittedName>
        <fullName evidence="2">Uncharacterized protein</fullName>
    </submittedName>
</protein>
<accession>A0A0F9SYE8</accession>
<keyword evidence="1" id="KW-0175">Coiled coil</keyword>
<gene>
    <name evidence="2" type="ORF">LCGC14_0415800</name>
</gene>
<evidence type="ECO:0000256" key="1">
    <source>
        <dbReference type="SAM" id="Coils"/>
    </source>
</evidence>
<dbReference type="EMBL" id="LAZR01000373">
    <property type="protein sequence ID" value="KKN71934.1"/>
    <property type="molecule type" value="Genomic_DNA"/>
</dbReference>
<sequence length="163" mass="18377">MNGELQSRITDLEQQLEAAEKETNLWKLRVDEAGDYINDYEEIQADLAAKTDALEKIKPYLLECQSCFIAYAKEGTHHGSRDTTKFWETKAKAIGLIIKATAALAPCETCGGSGFKPREKHCSYKSRLCHKIHDGITCKPNGVWCEYYIHSELCPACTDKENQ</sequence>
<dbReference type="AlphaFoldDB" id="A0A0F9SYE8"/>
<evidence type="ECO:0000313" key="2">
    <source>
        <dbReference type="EMBL" id="KKN71934.1"/>
    </source>
</evidence>
<name>A0A0F9SYE8_9ZZZZ</name>
<proteinExistence type="predicted"/>
<organism evidence="2">
    <name type="scientific">marine sediment metagenome</name>
    <dbReference type="NCBI Taxonomy" id="412755"/>
    <lineage>
        <taxon>unclassified sequences</taxon>
        <taxon>metagenomes</taxon>
        <taxon>ecological metagenomes</taxon>
    </lineage>
</organism>
<comment type="caution">
    <text evidence="2">The sequence shown here is derived from an EMBL/GenBank/DDBJ whole genome shotgun (WGS) entry which is preliminary data.</text>
</comment>